<dbReference type="InterPro" id="IPR032710">
    <property type="entry name" value="NTF2-like_dom_sf"/>
</dbReference>
<proteinExistence type="predicted"/>
<evidence type="ECO:0000313" key="2">
    <source>
        <dbReference type="Proteomes" id="UP000295673"/>
    </source>
</evidence>
<reference evidence="1 2" key="1">
    <citation type="submission" date="2019-03" db="EMBL/GenBank/DDBJ databases">
        <title>Genomic Encyclopedia of Archaeal and Bacterial Type Strains, Phase II (KMG-II): from individual species to whole genera.</title>
        <authorList>
            <person name="Goeker M."/>
        </authorList>
    </citation>
    <scope>NUCLEOTIDE SEQUENCE [LARGE SCALE GENOMIC DNA]</scope>
    <source>
        <strain evidence="1 2">DSM 26433</strain>
    </source>
</reference>
<dbReference type="AlphaFoldDB" id="A0A4R1NNY0"/>
<sequence length="143" mass="16329">MKMDKKQIIKDWFQRVWIDMDLDAVDEYFEPDTEAEGLLPDFGIGPNDFKVFVPMCRALLESLEVHVDKVLEEGNWVSAITSMRAVNPTTGQPFAAHGQLFCRFKEDKIVEAYNAFDYLSFFTQLGYLPPQSLELGLTGQKIA</sequence>
<organism evidence="1 2">
    <name type="scientific">Shimia isoporae</name>
    <dbReference type="NCBI Taxonomy" id="647720"/>
    <lineage>
        <taxon>Bacteria</taxon>
        <taxon>Pseudomonadati</taxon>
        <taxon>Pseudomonadota</taxon>
        <taxon>Alphaproteobacteria</taxon>
        <taxon>Rhodobacterales</taxon>
        <taxon>Roseobacteraceae</taxon>
    </lineage>
</organism>
<dbReference type="OrthoDB" id="7844074at2"/>
<dbReference type="EMBL" id="SMGR01000001">
    <property type="protein sequence ID" value="TCL09529.1"/>
    <property type="molecule type" value="Genomic_DNA"/>
</dbReference>
<dbReference type="RefSeq" id="WP_132859563.1">
    <property type="nucleotide sequence ID" value="NZ_SMGR01000001.1"/>
</dbReference>
<gene>
    <name evidence="1" type="ORF">BXY66_1580</name>
</gene>
<evidence type="ECO:0000313" key="1">
    <source>
        <dbReference type="EMBL" id="TCL09529.1"/>
    </source>
</evidence>
<keyword evidence="1" id="KW-0413">Isomerase</keyword>
<dbReference type="Pfam" id="PF07366">
    <property type="entry name" value="SnoaL"/>
    <property type="match status" value="1"/>
</dbReference>
<keyword evidence="2" id="KW-1185">Reference proteome</keyword>
<dbReference type="GO" id="GO:0030638">
    <property type="term" value="P:polyketide metabolic process"/>
    <property type="evidence" value="ECO:0007669"/>
    <property type="project" value="InterPro"/>
</dbReference>
<dbReference type="SUPFAM" id="SSF54427">
    <property type="entry name" value="NTF2-like"/>
    <property type="match status" value="1"/>
</dbReference>
<dbReference type="Gene3D" id="3.10.450.50">
    <property type="match status" value="1"/>
</dbReference>
<dbReference type="InterPro" id="IPR009959">
    <property type="entry name" value="Cyclase_SnoaL-like"/>
</dbReference>
<dbReference type="Proteomes" id="UP000295673">
    <property type="component" value="Unassembled WGS sequence"/>
</dbReference>
<accession>A0A4R1NNY0</accession>
<comment type="caution">
    <text evidence="1">The sequence shown here is derived from an EMBL/GenBank/DDBJ whole genome shotgun (WGS) entry which is preliminary data.</text>
</comment>
<name>A0A4R1NNY0_9RHOB</name>
<protein>
    <submittedName>
        <fullName evidence="1">Ketosteroid isomerase-like protein</fullName>
    </submittedName>
</protein>
<dbReference type="GO" id="GO:0016853">
    <property type="term" value="F:isomerase activity"/>
    <property type="evidence" value="ECO:0007669"/>
    <property type="project" value="UniProtKB-KW"/>
</dbReference>